<dbReference type="SUPFAM" id="SSF48264">
    <property type="entry name" value="Cytochrome P450"/>
    <property type="match status" value="1"/>
</dbReference>
<dbReference type="PANTHER" id="PTHR24305">
    <property type="entry name" value="CYTOCHROME P450"/>
    <property type="match status" value="1"/>
</dbReference>
<dbReference type="GO" id="GO:0005506">
    <property type="term" value="F:iron ion binding"/>
    <property type="evidence" value="ECO:0007669"/>
    <property type="project" value="InterPro"/>
</dbReference>
<dbReference type="PRINTS" id="PR00385">
    <property type="entry name" value="P450"/>
</dbReference>
<proteinExistence type="predicted"/>
<dbReference type="GO" id="GO:0004497">
    <property type="term" value="F:monooxygenase activity"/>
    <property type="evidence" value="ECO:0007669"/>
    <property type="project" value="InterPro"/>
</dbReference>
<dbReference type="Proteomes" id="UP001172673">
    <property type="component" value="Unassembled WGS sequence"/>
</dbReference>
<dbReference type="InterPro" id="IPR002401">
    <property type="entry name" value="Cyt_P450_E_grp-I"/>
</dbReference>
<dbReference type="GO" id="GO:0016705">
    <property type="term" value="F:oxidoreductase activity, acting on paired donors, with incorporation or reduction of molecular oxygen"/>
    <property type="evidence" value="ECO:0007669"/>
    <property type="project" value="InterPro"/>
</dbReference>
<keyword evidence="1" id="KW-0479">Metal-binding</keyword>
<gene>
    <name evidence="3" type="ORF">H2200_009828</name>
</gene>
<dbReference type="EMBL" id="JAPDRK010000015">
    <property type="protein sequence ID" value="KAJ9605979.1"/>
    <property type="molecule type" value="Genomic_DNA"/>
</dbReference>
<keyword evidence="1" id="KW-0408">Iron</keyword>
<dbReference type="InterPro" id="IPR050121">
    <property type="entry name" value="Cytochrome_P450_monoxygenase"/>
</dbReference>
<dbReference type="InterPro" id="IPR036396">
    <property type="entry name" value="Cyt_P450_sf"/>
</dbReference>
<comment type="cofactor">
    <cofactor evidence="1">
        <name>heme</name>
        <dbReference type="ChEBI" id="CHEBI:30413"/>
    </cofactor>
</comment>
<keyword evidence="1" id="KW-0349">Heme</keyword>
<dbReference type="Gene3D" id="1.10.630.10">
    <property type="entry name" value="Cytochrome P450"/>
    <property type="match status" value="1"/>
</dbReference>
<keyword evidence="2" id="KW-1133">Transmembrane helix</keyword>
<evidence type="ECO:0000256" key="2">
    <source>
        <dbReference type="SAM" id="Phobius"/>
    </source>
</evidence>
<dbReference type="GO" id="GO:0020037">
    <property type="term" value="F:heme binding"/>
    <property type="evidence" value="ECO:0007669"/>
    <property type="project" value="InterPro"/>
</dbReference>
<evidence type="ECO:0008006" key="5">
    <source>
        <dbReference type="Google" id="ProtNLM"/>
    </source>
</evidence>
<dbReference type="PRINTS" id="PR00463">
    <property type="entry name" value="EP450I"/>
</dbReference>
<accession>A0AA38X388</accession>
<name>A0AA38X388_9EURO</name>
<keyword evidence="2" id="KW-0812">Transmembrane</keyword>
<feature type="binding site" description="axial binding residue" evidence="1">
    <location>
        <position position="452"/>
    </location>
    <ligand>
        <name>heme</name>
        <dbReference type="ChEBI" id="CHEBI:30413"/>
    </ligand>
    <ligandPart>
        <name>Fe</name>
        <dbReference type="ChEBI" id="CHEBI:18248"/>
    </ligandPart>
</feature>
<reference evidence="3" key="1">
    <citation type="submission" date="2022-10" db="EMBL/GenBank/DDBJ databases">
        <title>Culturing micro-colonial fungi from biological soil crusts in the Mojave desert and describing Neophaeococcomyces mojavensis, and introducing the new genera and species Taxawa tesnikishii.</title>
        <authorList>
            <person name="Kurbessoian T."/>
            <person name="Stajich J.E."/>
        </authorList>
    </citation>
    <scope>NUCLEOTIDE SEQUENCE</scope>
    <source>
        <strain evidence="3">TK_41</strain>
    </source>
</reference>
<dbReference type="CDD" id="cd11060">
    <property type="entry name" value="CYP57A1-like"/>
    <property type="match status" value="1"/>
</dbReference>
<sequence>MLEQIAGPLQASFVKILALLTVALLCWYLASTLIAYNRLRHIPGPPLARFTNWWWIRAAISGKGHLALKDACDRYGSIARIAPGTVVTSDLDLYRKANANRINDYSRGPWYKAFKMDAERENLFTELNDEKHSALRLKLSPGYSGKDNPECEPSINQIVMDVVHLIKRKYLSVRSNVKPLDWAELAQYYTLDVITSLSMGEAFGFVAEDTDKYTYVKSMEDNFPVMNVFSAVPLLSAIARIPTVQANLIPSPKEKTGLGKVKAVAQQIIAGRFSGEKEGRYDMVTSFKNHGLSQLEISDESLFQLLAGSDTTATIVRTGFLSILSNPHIYRKLQGEATATDIPLDTVIPYAQALRLPYLQACIREALRHHPAASGLLPRVVGAHGDTHNGVYLPPGTEVAFCSWNMHRHNTAVYGEDAEVFRPERWFEASPERLAVMEEAHHLVFGNGRFRCMGENIARLELNKIFFEMIRRFDWSLIDPVNPIKKNTNYGLFVQKGMFVRVSELES</sequence>
<dbReference type="AlphaFoldDB" id="A0AA38X388"/>
<evidence type="ECO:0000256" key="1">
    <source>
        <dbReference type="PIRSR" id="PIRSR602401-1"/>
    </source>
</evidence>
<comment type="caution">
    <text evidence="3">The sequence shown here is derived from an EMBL/GenBank/DDBJ whole genome shotgun (WGS) entry which is preliminary data.</text>
</comment>
<evidence type="ECO:0000313" key="4">
    <source>
        <dbReference type="Proteomes" id="UP001172673"/>
    </source>
</evidence>
<evidence type="ECO:0000313" key="3">
    <source>
        <dbReference type="EMBL" id="KAJ9605979.1"/>
    </source>
</evidence>
<feature type="transmembrane region" description="Helical" evidence="2">
    <location>
        <begin position="12"/>
        <end position="30"/>
    </location>
</feature>
<dbReference type="InterPro" id="IPR001128">
    <property type="entry name" value="Cyt_P450"/>
</dbReference>
<dbReference type="PANTHER" id="PTHR24305:SF168">
    <property type="entry name" value="P450, PUTATIVE (EUROFUNG)-RELATED"/>
    <property type="match status" value="1"/>
</dbReference>
<keyword evidence="4" id="KW-1185">Reference proteome</keyword>
<dbReference type="Pfam" id="PF00067">
    <property type="entry name" value="p450"/>
    <property type="match status" value="1"/>
</dbReference>
<keyword evidence="2" id="KW-0472">Membrane</keyword>
<protein>
    <recommendedName>
        <fullName evidence="5">Pisatin demethylase</fullName>
    </recommendedName>
</protein>
<organism evidence="3 4">
    <name type="scientific">Cladophialophora chaetospira</name>
    <dbReference type="NCBI Taxonomy" id="386627"/>
    <lineage>
        <taxon>Eukaryota</taxon>
        <taxon>Fungi</taxon>
        <taxon>Dikarya</taxon>
        <taxon>Ascomycota</taxon>
        <taxon>Pezizomycotina</taxon>
        <taxon>Eurotiomycetes</taxon>
        <taxon>Chaetothyriomycetidae</taxon>
        <taxon>Chaetothyriales</taxon>
        <taxon>Herpotrichiellaceae</taxon>
        <taxon>Cladophialophora</taxon>
    </lineage>
</organism>